<dbReference type="EMBL" id="JBHTKJ010000011">
    <property type="protein sequence ID" value="MFD1037733.1"/>
    <property type="molecule type" value="Genomic_DNA"/>
</dbReference>
<protein>
    <submittedName>
        <fullName evidence="2">YbbR-like domain-containing protein</fullName>
    </submittedName>
</protein>
<evidence type="ECO:0000313" key="2">
    <source>
        <dbReference type="EMBL" id="MFD1037733.1"/>
    </source>
</evidence>
<dbReference type="InterPro" id="IPR012505">
    <property type="entry name" value="YbbR"/>
</dbReference>
<gene>
    <name evidence="2" type="ORF">ACFQ3N_04825</name>
</gene>
<dbReference type="Proteomes" id="UP001597040">
    <property type="component" value="Unassembled WGS sequence"/>
</dbReference>
<name>A0ABW3LH66_9BACI</name>
<keyword evidence="1" id="KW-1133">Transmembrane helix</keyword>
<keyword evidence="3" id="KW-1185">Reference proteome</keyword>
<organism evidence="2 3">
    <name type="scientific">Virgibacillus byunsanensis</name>
    <dbReference type="NCBI Taxonomy" id="570945"/>
    <lineage>
        <taxon>Bacteria</taxon>
        <taxon>Bacillati</taxon>
        <taxon>Bacillota</taxon>
        <taxon>Bacilli</taxon>
        <taxon>Bacillales</taxon>
        <taxon>Bacillaceae</taxon>
        <taxon>Virgibacillus</taxon>
    </lineage>
</organism>
<feature type="transmembrane region" description="Helical" evidence="1">
    <location>
        <begin position="9"/>
        <end position="28"/>
    </location>
</feature>
<sequence>MDKWFKSKWFVRVISLAFAILLYIVVSVELSETQSNPRLFGGTDDLQSVEDVPLEIRIDEDNYIVSGVPEYVNVSLEGSTSTLAPIIRQKNFDVFVDLEGLDVGEHTVEVEHENIPNDVNVYVEPRTIDVTVEQRASEEFDVKVDFINVNQLPEGYEVGEVEVNPGSVTITSSKNIIDRIALVKVFVDVSDASESINNREVPVNVYDSQGNELNVRVEPETVEASIEIDNPSKTVPVSAATTGDLPSGYSLNSISVNVDEIEVFATNEILSQIEEILTEDINLATVTESQTMESNLSLPDGARTSGGGTVEVTIEVEETRTINELPIEVENLDDGQDVSFIQPNEPEMSVTVVGNQEIVSGLTADDFRLFIDVEDLDEGEHQVPVTIEGPEDITYTAEFEEVTIQIS</sequence>
<dbReference type="PANTHER" id="PTHR37804:SF1">
    <property type="entry name" value="CDAA REGULATORY PROTEIN CDAR"/>
    <property type="match status" value="1"/>
</dbReference>
<keyword evidence="1" id="KW-0812">Transmembrane</keyword>
<dbReference type="Gene3D" id="2.170.120.30">
    <property type="match status" value="2"/>
</dbReference>
<comment type="caution">
    <text evidence="2">The sequence shown here is derived from an EMBL/GenBank/DDBJ whole genome shotgun (WGS) entry which is preliminary data.</text>
</comment>
<dbReference type="Pfam" id="PF07949">
    <property type="entry name" value="YbbR"/>
    <property type="match status" value="4"/>
</dbReference>
<proteinExistence type="predicted"/>
<dbReference type="Gene3D" id="2.170.120.40">
    <property type="entry name" value="YbbR-like domain"/>
    <property type="match status" value="2"/>
</dbReference>
<accession>A0ABW3LH66</accession>
<evidence type="ECO:0000256" key="1">
    <source>
        <dbReference type="SAM" id="Phobius"/>
    </source>
</evidence>
<dbReference type="PANTHER" id="PTHR37804">
    <property type="entry name" value="CDAA REGULATORY PROTEIN CDAR"/>
    <property type="match status" value="1"/>
</dbReference>
<reference evidence="3" key="1">
    <citation type="journal article" date="2019" name="Int. J. Syst. Evol. Microbiol.">
        <title>The Global Catalogue of Microorganisms (GCM) 10K type strain sequencing project: providing services to taxonomists for standard genome sequencing and annotation.</title>
        <authorList>
            <consortium name="The Broad Institute Genomics Platform"/>
            <consortium name="The Broad Institute Genome Sequencing Center for Infectious Disease"/>
            <person name="Wu L."/>
            <person name="Ma J."/>
        </authorList>
    </citation>
    <scope>NUCLEOTIDE SEQUENCE [LARGE SCALE GENOMIC DNA]</scope>
    <source>
        <strain evidence="3">CCUG 56754</strain>
    </source>
</reference>
<evidence type="ECO:0000313" key="3">
    <source>
        <dbReference type="Proteomes" id="UP001597040"/>
    </source>
</evidence>
<dbReference type="InterPro" id="IPR053154">
    <property type="entry name" value="c-di-AMP_regulator"/>
</dbReference>
<dbReference type="RefSeq" id="WP_390360073.1">
    <property type="nucleotide sequence ID" value="NZ_JBHTKJ010000011.1"/>
</dbReference>
<keyword evidence="1" id="KW-0472">Membrane</keyword>